<reference evidence="2 3" key="1">
    <citation type="submission" date="2019-01" db="EMBL/GenBank/DDBJ databases">
        <title>Draft genome sequences of three monokaryotic isolates of the white-rot basidiomycete fungus Dichomitus squalens.</title>
        <authorList>
            <consortium name="DOE Joint Genome Institute"/>
            <person name="Lopez S.C."/>
            <person name="Andreopoulos B."/>
            <person name="Pangilinan J."/>
            <person name="Lipzen A."/>
            <person name="Riley R."/>
            <person name="Ahrendt S."/>
            <person name="Ng V."/>
            <person name="Barry K."/>
            <person name="Daum C."/>
            <person name="Grigoriev I.V."/>
            <person name="Hilden K.S."/>
            <person name="Makela M.R."/>
            <person name="de Vries R.P."/>
        </authorList>
    </citation>
    <scope>NUCLEOTIDE SEQUENCE [LARGE SCALE GENOMIC DNA]</scope>
    <source>
        <strain evidence="2 3">CBS 464.89</strain>
    </source>
</reference>
<dbReference type="EMBL" id="ML145115">
    <property type="protein sequence ID" value="TBU59362.1"/>
    <property type="molecule type" value="Genomic_DNA"/>
</dbReference>
<evidence type="ECO:0000256" key="1">
    <source>
        <dbReference type="SAM" id="MobiDB-lite"/>
    </source>
</evidence>
<accession>A0A4Q9PXB0</accession>
<keyword evidence="3" id="KW-1185">Reference proteome</keyword>
<feature type="region of interest" description="Disordered" evidence="1">
    <location>
        <begin position="1"/>
        <end position="26"/>
    </location>
</feature>
<sequence>MEDDDVDSESEGYNVKKGKQRAFNNANRAVLRRTRERLISQVTGTTPRQPAPPPPAPTLPALGPSAGLDPPLWQVTHYSF</sequence>
<evidence type="ECO:0000313" key="2">
    <source>
        <dbReference type="EMBL" id="TBU59362.1"/>
    </source>
</evidence>
<feature type="region of interest" description="Disordered" evidence="1">
    <location>
        <begin position="41"/>
        <end position="70"/>
    </location>
</feature>
<evidence type="ECO:0000313" key="3">
    <source>
        <dbReference type="Proteomes" id="UP000292082"/>
    </source>
</evidence>
<dbReference type="Proteomes" id="UP000292082">
    <property type="component" value="Unassembled WGS sequence"/>
</dbReference>
<name>A0A4Q9PXB0_9APHY</name>
<gene>
    <name evidence="2" type="ORF">BD310DRAFT_976734</name>
</gene>
<feature type="compositionally biased region" description="Low complexity" evidence="1">
    <location>
        <begin position="59"/>
        <end position="68"/>
    </location>
</feature>
<feature type="compositionally biased region" description="Pro residues" evidence="1">
    <location>
        <begin position="49"/>
        <end position="58"/>
    </location>
</feature>
<proteinExistence type="predicted"/>
<dbReference type="AlphaFoldDB" id="A0A4Q9PXB0"/>
<protein>
    <submittedName>
        <fullName evidence="2">Uncharacterized protein</fullName>
    </submittedName>
</protein>
<organism evidence="2 3">
    <name type="scientific">Dichomitus squalens</name>
    <dbReference type="NCBI Taxonomy" id="114155"/>
    <lineage>
        <taxon>Eukaryota</taxon>
        <taxon>Fungi</taxon>
        <taxon>Dikarya</taxon>
        <taxon>Basidiomycota</taxon>
        <taxon>Agaricomycotina</taxon>
        <taxon>Agaricomycetes</taxon>
        <taxon>Polyporales</taxon>
        <taxon>Polyporaceae</taxon>
        <taxon>Dichomitus</taxon>
    </lineage>
</organism>
<feature type="compositionally biased region" description="Acidic residues" evidence="1">
    <location>
        <begin position="1"/>
        <end position="10"/>
    </location>
</feature>